<evidence type="ECO:0000313" key="3">
    <source>
        <dbReference type="Proteomes" id="UP000028725"/>
    </source>
</evidence>
<sequence length="177" mass="19180">MALLDVTGITDPAGKRLCSWRSETPSATLCATLEHDYEAVSLLVYRTSGEGWFEIALDGQGKARGWVKSSPRATFRPLAVLFRDRLTYLTPSWDRTLAPKPGGAAAPGAPRPALKQPEPAVRVKSTATVRGKLWLEVDILDGVCGQSDSPKVLSSGWVPAHSQADGRLVVWFYSRGC</sequence>
<feature type="region of interest" description="Disordered" evidence="1">
    <location>
        <begin position="99"/>
        <end position="120"/>
    </location>
</feature>
<accession>A0A085WUF0</accession>
<feature type="compositionally biased region" description="Low complexity" evidence="1">
    <location>
        <begin position="99"/>
        <end position="113"/>
    </location>
</feature>
<dbReference type="Proteomes" id="UP000028725">
    <property type="component" value="Unassembled WGS sequence"/>
</dbReference>
<comment type="caution">
    <text evidence="2">The sequence shown here is derived from an EMBL/GenBank/DDBJ whole genome shotgun (WGS) entry which is preliminary data.</text>
</comment>
<dbReference type="EMBL" id="JMCB01000002">
    <property type="protein sequence ID" value="KFE71313.1"/>
    <property type="molecule type" value="Genomic_DNA"/>
</dbReference>
<evidence type="ECO:0000256" key="1">
    <source>
        <dbReference type="SAM" id="MobiDB-lite"/>
    </source>
</evidence>
<protein>
    <recommendedName>
        <fullName evidence="4">SH3 domain-containing protein</fullName>
    </recommendedName>
</protein>
<organism evidence="2 3">
    <name type="scientific">Hyalangium minutum</name>
    <dbReference type="NCBI Taxonomy" id="394096"/>
    <lineage>
        <taxon>Bacteria</taxon>
        <taxon>Pseudomonadati</taxon>
        <taxon>Myxococcota</taxon>
        <taxon>Myxococcia</taxon>
        <taxon>Myxococcales</taxon>
        <taxon>Cystobacterineae</taxon>
        <taxon>Archangiaceae</taxon>
        <taxon>Hyalangium</taxon>
    </lineage>
</organism>
<evidence type="ECO:0000313" key="2">
    <source>
        <dbReference type="EMBL" id="KFE71313.1"/>
    </source>
</evidence>
<proteinExistence type="predicted"/>
<dbReference type="AlphaFoldDB" id="A0A085WUF0"/>
<evidence type="ECO:0008006" key="4">
    <source>
        <dbReference type="Google" id="ProtNLM"/>
    </source>
</evidence>
<reference evidence="2 3" key="1">
    <citation type="submission" date="2014-04" db="EMBL/GenBank/DDBJ databases">
        <title>Genome assembly of Hyalangium minutum DSM 14724.</title>
        <authorList>
            <person name="Sharma G."/>
            <person name="Subramanian S."/>
        </authorList>
    </citation>
    <scope>NUCLEOTIDE SEQUENCE [LARGE SCALE GENOMIC DNA]</scope>
    <source>
        <strain evidence="2 3">DSM 14724</strain>
    </source>
</reference>
<gene>
    <name evidence="2" type="ORF">DB31_3443</name>
</gene>
<keyword evidence="3" id="KW-1185">Reference proteome</keyword>
<name>A0A085WUF0_9BACT</name>